<evidence type="ECO:0000256" key="1">
    <source>
        <dbReference type="SAM" id="MobiDB-lite"/>
    </source>
</evidence>
<evidence type="ECO:0000313" key="3">
    <source>
        <dbReference type="Proteomes" id="UP000054559"/>
    </source>
</evidence>
<accession>A0A0J8QZA2</accession>
<dbReference type="Pfam" id="PF07081">
    <property type="entry name" value="DUF1349"/>
    <property type="match status" value="1"/>
</dbReference>
<proteinExistence type="predicted"/>
<name>A0A0J8QZA2_COCIT</name>
<feature type="region of interest" description="Disordered" evidence="1">
    <location>
        <begin position="1"/>
        <end position="23"/>
    </location>
</feature>
<feature type="compositionally biased region" description="Polar residues" evidence="1">
    <location>
        <begin position="1"/>
        <end position="16"/>
    </location>
</feature>
<reference evidence="3" key="1">
    <citation type="journal article" date="2010" name="Genome Res.">
        <title>Population genomic sequencing of Coccidioides fungi reveals recent hybridization and transposon control.</title>
        <authorList>
            <person name="Neafsey D.E."/>
            <person name="Barker B.M."/>
            <person name="Sharpton T.J."/>
            <person name="Stajich J.E."/>
            <person name="Park D.J."/>
            <person name="Whiston E."/>
            <person name="Hung C.-Y."/>
            <person name="McMahan C."/>
            <person name="White J."/>
            <person name="Sykes S."/>
            <person name="Heiman D."/>
            <person name="Young S."/>
            <person name="Zeng Q."/>
            <person name="Abouelleil A."/>
            <person name="Aftuck L."/>
            <person name="Bessette D."/>
            <person name="Brown A."/>
            <person name="FitzGerald M."/>
            <person name="Lui A."/>
            <person name="Macdonald J.P."/>
            <person name="Priest M."/>
            <person name="Orbach M.J."/>
            <person name="Galgiani J.N."/>
            <person name="Kirkland T.N."/>
            <person name="Cole G.T."/>
            <person name="Birren B.W."/>
            <person name="Henn M.R."/>
            <person name="Taylor J.W."/>
            <person name="Rounsley S.D."/>
        </authorList>
    </citation>
    <scope>NUCLEOTIDE SEQUENCE [LARGE SCALE GENOMIC DNA]</scope>
    <source>
        <strain evidence="3">RMSCC 3703</strain>
    </source>
</reference>
<dbReference type="AlphaFoldDB" id="A0A0J8QZA2"/>
<dbReference type="InterPro" id="IPR009784">
    <property type="entry name" value="DUF1349"/>
</dbReference>
<protein>
    <submittedName>
        <fullName evidence="2">Uncharacterized protein</fullName>
    </submittedName>
</protein>
<dbReference type="EMBL" id="DS268161">
    <property type="protein sequence ID" value="KMU78209.1"/>
    <property type="molecule type" value="Genomic_DNA"/>
</dbReference>
<sequence>MSSLNLRSENTSQQPPTEADLKNGFTLKAAPGTDLWSKPPSTVRSNAPTITRAIALSRFQRARVHVSADWSTLYDQGGLVLMMEHKARKWIKTGIEFVSGRPYKGALWVYVVEKREGEEIMVPVREITWAFAEEEDVKALAGVYACRPAKEGGELDVVFRDFELELNPARATESELGRSFAQGGLELVTGKRARCHTIISPSSRGLHPAVSAPSITRSIHDCVCWLCLRSSWWSVLRIYDKLGFY</sequence>
<dbReference type="Proteomes" id="UP000054559">
    <property type="component" value="Unassembled WGS sequence"/>
</dbReference>
<dbReference type="OrthoDB" id="42525at2759"/>
<dbReference type="Gene3D" id="2.60.120.200">
    <property type="match status" value="1"/>
</dbReference>
<dbReference type="STRING" id="454286.A0A0J8QZA2"/>
<evidence type="ECO:0000313" key="2">
    <source>
        <dbReference type="EMBL" id="KMU78209.1"/>
    </source>
</evidence>
<gene>
    <name evidence="2" type="ORF">CISG_07049</name>
</gene>
<dbReference type="PANTHER" id="PTHR35332">
    <property type="entry name" value="REGULATION OF ENOLASE PROTEIN 1"/>
    <property type="match status" value="1"/>
</dbReference>
<dbReference type="PANTHER" id="PTHR35332:SF2">
    <property type="entry name" value="REGULATION OF ENOLASE PROTEIN 1"/>
    <property type="match status" value="1"/>
</dbReference>
<organism evidence="2 3">
    <name type="scientific">Coccidioides immitis RMSCC 3703</name>
    <dbReference type="NCBI Taxonomy" id="454286"/>
    <lineage>
        <taxon>Eukaryota</taxon>
        <taxon>Fungi</taxon>
        <taxon>Dikarya</taxon>
        <taxon>Ascomycota</taxon>
        <taxon>Pezizomycotina</taxon>
        <taxon>Eurotiomycetes</taxon>
        <taxon>Eurotiomycetidae</taxon>
        <taxon>Onygenales</taxon>
        <taxon>Onygenaceae</taxon>
        <taxon>Coccidioides</taxon>
    </lineage>
</organism>